<accession>A0A232ETP9</accession>
<dbReference type="Proteomes" id="UP000215335">
    <property type="component" value="Unassembled WGS sequence"/>
</dbReference>
<organism evidence="2 3">
    <name type="scientific">Trichomalopsis sarcophagae</name>
    <dbReference type="NCBI Taxonomy" id="543379"/>
    <lineage>
        <taxon>Eukaryota</taxon>
        <taxon>Metazoa</taxon>
        <taxon>Ecdysozoa</taxon>
        <taxon>Arthropoda</taxon>
        <taxon>Hexapoda</taxon>
        <taxon>Insecta</taxon>
        <taxon>Pterygota</taxon>
        <taxon>Neoptera</taxon>
        <taxon>Endopterygota</taxon>
        <taxon>Hymenoptera</taxon>
        <taxon>Apocrita</taxon>
        <taxon>Proctotrupomorpha</taxon>
        <taxon>Chalcidoidea</taxon>
        <taxon>Pteromalidae</taxon>
        <taxon>Pteromalinae</taxon>
        <taxon>Trichomalopsis</taxon>
    </lineage>
</organism>
<dbReference type="AlphaFoldDB" id="A0A232ETP9"/>
<evidence type="ECO:0000256" key="1">
    <source>
        <dbReference type="SAM" id="MobiDB-lite"/>
    </source>
</evidence>
<proteinExistence type="predicted"/>
<keyword evidence="3" id="KW-1185">Reference proteome</keyword>
<evidence type="ECO:0000313" key="3">
    <source>
        <dbReference type="Proteomes" id="UP000215335"/>
    </source>
</evidence>
<comment type="caution">
    <text evidence="2">The sequence shown here is derived from an EMBL/GenBank/DDBJ whole genome shotgun (WGS) entry which is preliminary data.</text>
</comment>
<name>A0A232ETP9_9HYME</name>
<evidence type="ECO:0000313" key="2">
    <source>
        <dbReference type="EMBL" id="OXU21714.1"/>
    </source>
</evidence>
<feature type="region of interest" description="Disordered" evidence="1">
    <location>
        <begin position="259"/>
        <end position="286"/>
    </location>
</feature>
<feature type="compositionally biased region" description="Acidic residues" evidence="1">
    <location>
        <begin position="275"/>
        <end position="286"/>
    </location>
</feature>
<protein>
    <submittedName>
        <fullName evidence="2">Uncharacterized protein</fullName>
    </submittedName>
</protein>
<reference evidence="2 3" key="1">
    <citation type="journal article" date="2017" name="Curr. Biol.">
        <title>The Evolution of Venom by Co-option of Single-Copy Genes.</title>
        <authorList>
            <person name="Martinson E.O."/>
            <person name="Mrinalini"/>
            <person name="Kelkar Y.D."/>
            <person name="Chang C.H."/>
            <person name="Werren J.H."/>
        </authorList>
    </citation>
    <scope>NUCLEOTIDE SEQUENCE [LARGE SCALE GENOMIC DNA]</scope>
    <source>
        <strain evidence="2 3">Alberta</strain>
        <tissue evidence="2">Whole body</tissue>
    </source>
</reference>
<gene>
    <name evidence="2" type="ORF">TSAR_001357</name>
</gene>
<sequence>MVYYEYYDTEYCIPDEDSLQNNRQCKLTIRSSYKLLEIGTQESEDGEREFFVIRLTKNAVDREGEPNISFVDIDIDDVDCIAEQERYIRYLLQRNMYRTVYQNKSTHVWVKPGDIPMISTRNHRHCCHSSNMSYYNFNAIADKDILENSRQYQLTATSSFKILETGVHASSKNFVVRILRNVVYENGHSYVLYVNMSKHEFDQITREAGLISYLLQNQMNKTVFQSANVHVWTQSPTKNDPTPAMLCIRGSDERAYDRFTGDLDDDDSSYYSDSESTDSTEQDTDDYYYDNYYYDNYYDYFSDDYSSDDDYYY</sequence>
<dbReference type="EMBL" id="NNAY01002256">
    <property type="protein sequence ID" value="OXU21714.1"/>
    <property type="molecule type" value="Genomic_DNA"/>
</dbReference>